<protein>
    <submittedName>
        <fullName evidence="2">Putative capsid VP1</fullName>
    </submittedName>
</protein>
<reference evidence="2" key="1">
    <citation type="submission" date="2016-05" db="EMBL/GenBank/DDBJ databases">
        <title>Viral Hybridization Blurs Taxonomic Lines in a Wastewater Treatment Plant.</title>
        <authorList>
            <person name="Pearson V.M.M."/>
            <person name="Caudle S.B."/>
            <person name="Rokyta D.R."/>
        </authorList>
    </citation>
    <scope>NUCLEOTIDE SEQUENCE</scope>
    <source>
        <strain evidence="2">Wastewater_Microviridae_FL21</strain>
    </source>
</reference>
<dbReference type="InterPro" id="IPR003514">
    <property type="entry name" value="Microviridae_protein_F"/>
</dbReference>
<comment type="similarity">
    <text evidence="1">Belongs to the microviridae F protein family.</text>
</comment>
<dbReference type="Pfam" id="PF02305">
    <property type="entry name" value="Phage_F"/>
    <property type="match status" value="1"/>
</dbReference>
<sequence>MKGFNMHLKTDTLGVNGHFAAVPNVSKPRNSFGVSERHVTTMQFDYLFPIYNKFIYPGDTLSGSLGVLARLQTQIRPLFDDLYFDVHAWFVPMRLIQTNWARYQFNAQTNPSEDNSALTSPKVDLSALGASGFTSKSLYDYLGYPTKVNATASTVHVNNYFARAYNLIWNQNYRDENLQNPVPVDLDDGPDLASDYVLLKRGKRHDRFTSALTAAQKGTAITLPLGSSATVKYSGLAGDGKSIRMIDSAGTPGRIGTDTVSAYVNTSTNAADLSLYADLSSATAATVNQLRQSIAVQHLLEADARGGTRDVESILHRWGVSVPDFRLQRPEYIGGQTFSFDGHIVPQTSATGLTGGSTPAGFLTQFSQGMSQFNITHSFVEHGVFLILISARSNITYQKGLMKELQYKTRYDWYQPEFANLGEVGVKNSELYFSGVDANDNGTFGYQEYAYELRYGLNRVSGEMRSNYATPLDSMHMADDYGSLPTLGSAWIPSSTPISRNIAVSAATADPIWINSIFAGKLARVLPMYSIPGLTRL</sequence>
<dbReference type="InterPro" id="IPR037002">
    <property type="entry name" value="Microviridae_protein_F_sf"/>
</dbReference>
<accession>A0A1D8MKB0</accession>
<dbReference type="GO" id="GO:0005198">
    <property type="term" value="F:structural molecule activity"/>
    <property type="evidence" value="ECO:0007669"/>
    <property type="project" value="InterPro"/>
</dbReference>
<organism evidence="2">
    <name type="scientific">uncultured virus</name>
    <dbReference type="NCBI Taxonomy" id="340016"/>
    <lineage>
        <taxon>Viruses</taxon>
        <taxon>environmental samples</taxon>
    </lineage>
</organism>
<dbReference type="InterPro" id="IPR016184">
    <property type="entry name" value="Capsid/spike_ssDNA_virus"/>
</dbReference>
<evidence type="ECO:0000313" key="2">
    <source>
        <dbReference type="EMBL" id="AOV86373.1"/>
    </source>
</evidence>
<name>A0A1D8MKB0_9VIRU</name>
<dbReference type="EMBL" id="KX259475">
    <property type="protein sequence ID" value="AOV86373.1"/>
    <property type="molecule type" value="Genomic_DNA"/>
</dbReference>
<dbReference type="SUPFAM" id="SSF88645">
    <property type="entry name" value="ssDNA viruses"/>
    <property type="match status" value="1"/>
</dbReference>
<evidence type="ECO:0000256" key="1">
    <source>
        <dbReference type="ARBA" id="ARBA00009963"/>
    </source>
</evidence>
<dbReference type="Gene3D" id="2.60.169.10">
    <property type="entry name" value="Microviridae F protein"/>
    <property type="match status" value="2"/>
</dbReference>
<proteinExistence type="inferred from homology"/>